<feature type="region of interest" description="Disordered" evidence="1">
    <location>
        <begin position="1"/>
        <end position="29"/>
    </location>
</feature>
<evidence type="ECO:0000313" key="2">
    <source>
        <dbReference type="EMBL" id="GET02102.1"/>
    </source>
</evidence>
<name>A0A8H3MD33_9GLOM</name>
<feature type="region of interest" description="Disordered" evidence="1">
    <location>
        <begin position="60"/>
        <end position="86"/>
    </location>
</feature>
<organism evidence="2 3">
    <name type="scientific">Rhizophagus clarus</name>
    <dbReference type="NCBI Taxonomy" id="94130"/>
    <lineage>
        <taxon>Eukaryota</taxon>
        <taxon>Fungi</taxon>
        <taxon>Fungi incertae sedis</taxon>
        <taxon>Mucoromycota</taxon>
        <taxon>Glomeromycotina</taxon>
        <taxon>Glomeromycetes</taxon>
        <taxon>Glomerales</taxon>
        <taxon>Glomeraceae</taxon>
        <taxon>Rhizophagus</taxon>
    </lineage>
</organism>
<dbReference type="EMBL" id="BLAL01000304">
    <property type="protein sequence ID" value="GET02102.1"/>
    <property type="molecule type" value="Genomic_DNA"/>
</dbReference>
<protein>
    <submittedName>
        <fullName evidence="2">Uncharacterized protein</fullName>
    </submittedName>
</protein>
<evidence type="ECO:0000256" key="1">
    <source>
        <dbReference type="SAM" id="MobiDB-lite"/>
    </source>
</evidence>
<evidence type="ECO:0000313" key="3">
    <source>
        <dbReference type="Proteomes" id="UP000615446"/>
    </source>
</evidence>
<comment type="caution">
    <text evidence="2">The sequence shown here is derived from an EMBL/GenBank/DDBJ whole genome shotgun (WGS) entry which is preliminary data.</text>
</comment>
<gene>
    <name evidence="2" type="ORF">RCL2_002848200</name>
</gene>
<feature type="compositionally biased region" description="Polar residues" evidence="1">
    <location>
        <begin position="67"/>
        <end position="86"/>
    </location>
</feature>
<reference evidence="2" key="1">
    <citation type="submission" date="2019-10" db="EMBL/GenBank/DDBJ databases">
        <title>Conservation and host-specific expression of non-tandemly repeated heterogenous ribosome RNA gene in arbuscular mycorrhizal fungi.</title>
        <authorList>
            <person name="Maeda T."/>
            <person name="Kobayashi Y."/>
            <person name="Nakagawa T."/>
            <person name="Ezawa T."/>
            <person name="Yamaguchi K."/>
            <person name="Bino T."/>
            <person name="Nishimoto Y."/>
            <person name="Shigenobu S."/>
            <person name="Kawaguchi M."/>
        </authorList>
    </citation>
    <scope>NUCLEOTIDE SEQUENCE</scope>
    <source>
        <strain evidence="2">HR1</strain>
    </source>
</reference>
<sequence length="86" mass="9403">MMMALDKSIINDKVQTGGESGNKGIGLNKNEEDINKATKKSVGSIRETGNRDFIFLRDGEFDEKSDGSNSTTIAQSSTENIRSVQF</sequence>
<proteinExistence type="predicted"/>
<accession>A0A8H3MD33</accession>
<dbReference type="AlphaFoldDB" id="A0A8H3MD33"/>
<dbReference type="Proteomes" id="UP000615446">
    <property type="component" value="Unassembled WGS sequence"/>
</dbReference>